<accession>A0A1W9ZYV2</accession>
<proteinExistence type="predicted"/>
<gene>
    <name evidence="2" type="ORF">BST13_35865</name>
</gene>
<organism evidence="2 3">
    <name type="scientific">Mycobacterium aquaticum</name>
    <dbReference type="NCBI Taxonomy" id="1927124"/>
    <lineage>
        <taxon>Bacteria</taxon>
        <taxon>Bacillati</taxon>
        <taxon>Actinomycetota</taxon>
        <taxon>Actinomycetes</taxon>
        <taxon>Mycobacteriales</taxon>
        <taxon>Mycobacteriaceae</taxon>
        <taxon>Mycobacterium</taxon>
    </lineage>
</organism>
<dbReference type="Proteomes" id="UP000192448">
    <property type="component" value="Unassembled WGS sequence"/>
</dbReference>
<dbReference type="InterPro" id="IPR032710">
    <property type="entry name" value="NTF2-like_dom_sf"/>
</dbReference>
<keyword evidence="3" id="KW-1185">Reference proteome</keyword>
<dbReference type="Pfam" id="PF12680">
    <property type="entry name" value="SnoaL_2"/>
    <property type="match status" value="1"/>
</dbReference>
<comment type="caution">
    <text evidence="2">The sequence shown here is derived from an EMBL/GenBank/DDBJ whole genome shotgun (WGS) entry which is preliminary data.</text>
</comment>
<dbReference type="InterPro" id="IPR037401">
    <property type="entry name" value="SnoaL-like"/>
</dbReference>
<dbReference type="Gene3D" id="3.10.450.50">
    <property type="match status" value="1"/>
</dbReference>
<dbReference type="AlphaFoldDB" id="A0A1W9ZYV2"/>
<evidence type="ECO:0000313" key="2">
    <source>
        <dbReference type="EMBL" id="ORA22914.1"/>
    </source>
</evidence>
<reference evidence="2 3" key="1">
    <citation type="submission" date="2017-02" db="EMBL/GenBank/DDBJ databases">
        <title>The new phylogeny of genus Mycobacterium.</title>
        <authorList>
            <person name="Tortoli E."/>
            <person name="Trovato A."/>
            <person name="Cirillo D.M."/>
        </authorList>
    </citation>
    <scope>NUCLEOTIDE SEQUENCE [LARGE SCALE GENOMIC DNA]</scope>
    <source>
        <strain evidence="2 3">RW6</strain>
    </source>
</reference>
<protein>
    <recommendedName>
        <fullName evidence="1">SnoaL-like domain-containing protein</fullName>
    </recommendedName>
</protein>
<evidence type="ECO:0000313" key="3">
    <source>
        <dbReference type="Proteomes" id="UP000192448"/>
    </source>
</evidence>
<feature type="domain" description="SnoaL-like" evidence="1">
    <location>
        <begin position="17"/>
        <end position="119"/>
    </location>
</feature>
<name>A0A1W9ZYV2_9MYCO</name>
<dbReference type="EMBL" id="MVHF01000065">
    <property type="protein sequence ID" value="ORA22914.1"/>
    <property type="molecule type" value="Genomic_DNA"/>
</dbReference>
<dbReference type="SUPFAM" id="SSF54427">
    <property type="entry name" value="NTF2-like"/>
    <property type="match status" value="1"/>
</dbReference>
<sequence>MKPNRTAVETFKGQVEAAVEARDLELFSTFLAEDCVFRDVTEHEPRVGREKFVEFVKGLLADMTDTKNEYLNVFSDGEFVAGEVALHALYRGVGAAPGGTRVVMHYCIVDQIRDGLVQRETVYWNPDELNQQLPAAT</sequence>
<evidence type="ECO:0000259" key="1">
    <source>
        <dbReference type="Pfam" id="PF12680"/>
    </source>
</evidence>